<reference evidence="1 2" key="1">
    <citation type="submission" date="2020-08" db="EMBL/GenBank/DDBJ databases">
        <title>Genomic Encyclopedia of Type Strains, Phase IV (KMG-V): Genome sequencing to study the core and pangenomes of soil and plant-associated prokaryotes.</title>
        <authorList>
            <person name="Whitman W."/>
        </authorList>
    </citation>
    <scope>NUCLEOTIDE SEQUENCE [LARGE SCALE GENOMIC DNA]</scope>
    <source>
        <strain evidence="1 2">SEMIA 4011</strain>
    </source>
</reference>
<evidence type="ECO:0000313" key="2">
    <source>
        <dbReference type="Proteomes" id="UP000517187"/>
    </source>
</evidence>
<dbReference type="RefSeq" id="WP_184692568.1">
    <property type="nucleotide sequence ID" value="NZ_JACBZV010000007.1"/>
</dbReference>
<evidence type="ECO:0000313" key="1">
    <source>
        <dbReference type="EMBL" id="MBB6219697.1"/>
    </source>
</evidence>
<name>A0A7W9ZQA3_RHILE</name>
<protein>
    <submittedName>
        <fullName evidence="1">Uncharacterized protein</fullName>
    </submittedName>
</protein>
<comment type="caution">
    <text evidence="1">The sequence shown here is derived from an EMBL/GenBank/DDBJ whole genome shotgun (WGS) entry which is preliminary data.</text>
</comment>
<proteinExistence type="predicted"/>
<accession>A0A7W9ZQA3</accession>
<dbReference type="Proteomes" id="UP000517187">
    <property type="component" value="Unassembled WGS sequence"/>
</dbReference>
<dbReference type="AlphaFoldDB" id="A0A7W9ZQA3"/>
<dbReference type="EMBL" id="JACIIJ010000001">
    <property type="protein sequence ID" value="MBB6219697.1"/>
    <property type="molecule type" value="Genomic_DNA"/>
</dbReference>
<gene>
    <name evidence="1" type="ORF">GGE66_000641</name>
</gene>
<sequence length="63" mass="7067">MDAGRRFPCAVADPDHAYEEHVVVKAAKFRRMLAGFRSNGAAFEIRVSDEDRGQFLRLPMISG</sequence>
<organism evidence="1 2">
    <name type="scientific">Rhizobium leguminosarum</name>
    <dbReference type="NCBI Taxonomy" id="384"/>
    <lineage>
        <taxon>Bacteria</taxon>
        <taxon>Pseudomonadati</taxon>
        <taxon>Pseudomonadota</taxon>
        <taxon>Alphaproteobacteria</taxon>
        <taxon>Hyphomicrobiales</taxon>
        <taxon>Rhizobiaceae</taxon>
        <taxon>Rhizobium/Agrobacterium group</taxon>
        <taxon>Rhizobium</taxon>
    </lineage>
</organism>